<evidence type="ECO:0000313" key="4">
    <source>
        <dbReference type="EMBL" id="CAE0269313.1"/>
    </source>
</evidence>
<feature type="region of interest" description="Disordered" evidence="1">
    <location>
        <begin position="1"/>
        <end position="44"/>
    </location>
</feature>
<keyword evidence="2" id="KW-0812">Transmembrane</keyword>
<feature type="compositionally biased region" description="Polar residues" evidence="1">
    <location>
        <begin position="1"/>
        <end position="11"/>
    </location>
</feature>
<dbReference type="GO" id="GO:0016747">
    <property type="term" value="F:acyltransferase activity, transferring groups other than amino-acyl groups"/>
    <property type="evidence" value="ECO:0007669"/>
    <property type="project" value="InterPro"/>
</dbReference>
<feature type="transmembrane region" description="Helical" evidence="2">
    <location>
        <begin position="485"/>
        <end position="504"/>
    </location>
</feature>
<feature type="transmembrane region" description="Helical" evidence="2">
    <location>
        <begin position="398"/>
        <end position="420"/>
    </location>
</feature>
<name>A0A7S3GKS5_9EUKA</name>
<evidence type="ECO:0000259" key="3">
    <source>
        <dbReference type="Pfam" id="PF01757"/>
    </source>
</evidence>
<feature type="transmembrane region" description="Helical" evidence="2">
    <location>
        <begin position="128"/>
        <end position="149"/>
    </location>
</feature>
<keyword evidence="2" id="KW-0472">Membrane</keyword>
<feature type="transmembrane region" description="Helical" evidence="2">
    <location>
        <begin position="226"/>
        <end position="249"/>
    </location>
</feature>
<keyword evidence="2" id="KW-1133">Transmembrane helix</keyword>
<feature type="transmembrane region" description="Helical" evidence="2">
    <location>
        <begin position="335"/>
        <end position="361"/>
    </location>
</feature>
<evidence type="ECO:0000256" key="1">
    <source>
        <dbReference type="SAM" id="MobiDB-lite"/>
    </source>
</evidence>
<sequence length="527" mass="59545">MKGRGMQQQQVESHHPIHADGEHERGGDEERGRQEYSERQPALHTPHKLCTDAVEGVRGIAALVVFAGHWQLIFTNNAIAPTVNMQEAAAVDIFFVISGFSMVLAYGDRHFKERKEVLLYWGKRFARLCPLYYLGILIGLIGLAVQYGMLGEMGLIQKRNNEYGMITNDIISFFTEILFFNAWGLPDTIDPPLWTVCVFAFSYAIFPYVVKHGLIKRMVDKGKGGYFLLFFYILSILPFLPSLFGFLNVYFVFRIIPPFRFPLFMMGVVIGYMRKRRQRILSGEHVEVGHATNPNEQVVDEQAGRVEGYGTTAVTEHAPPLTEVKEKRSCLKWGVIADLSLLFLTGFWLVGVVADVLNYWVATKADGHFYLFRNATFLGMGVSPFINVEYNQRASFFIGVYAEALWAPFYCALIFGLSVYGSGPSLVQKLFGTKPFVWLGKISYAVYVVHWPILNIARIGLTDGEGAGIPIFYPGWSAQIANPYHLAWCIPAIVLLGFLAERFYDRPLSKRLGLRISAAIHKRYPSQ</sequence>
<feature type="transmembrane region" description="Helical" evidence="2">
    <location>
        <begin position="88"/>
        <end position="107"/>
    </location>
</feature>
<dbReference type="PANTHER" id="PTHR23028">
    <property type="entry name" value="ACETYLTRANSFERASE"/>
    <property type="match status" value="1"/>
</dbReference>
<feature type="transmembrane region" description="Helical" evidence="2">
    <location>
        <begin position="57"/>
        <end position="76"/>
    </location>
</feature>
<feature type="transmembrane region" description="Helical" evidence="2">
    <location>
        <begin position="367"/>
        <end position="386"/>
    </location>
</feature>
<protein>
    <recommendedName>
        <fullName evidence="3">Acyltransferase 3 domain-containing protein</fullName>
    </recommendedName>
</protein>
<reference evidence="4" key="1">
    <citation type="submission" date="2021-01" db="EMBL/GenBank/DDBJ databases">
        <authorList>
            <person name="Corre E."/>
            <person name="Pelletier E."/>
            <person name="Niang G."/>
            <person name="Scheremetjew M."/>
            <person name="Finn R."/>
            <person name="Kale V."/>
            <person name="Holt S."/>
            <person name="Cochrane G."/>
            <person name="Meng A."/>
            <person name="Brown T."/>
            <person name="Cohen L."/>
        </authorList>
    </citation>
    <scope>NUCLEOTIDE SEQUENCE</scope>
    <source>
        <strain evidence="4">NIES-2562</strain>
    </source>
</reference>
<dbReference type="InterPro" id="IPR002656">
    <property type="entry name" value="Acyl_transf_3_dom"/>
</dbReference>
<gene>
    <name evidence="4" type="ORF">PBIL07802_LOCUS31666</name>
</gene>
<feature type="transmembrane region" description="Helical" evidence="2">
    <location>
        <begin position="193"/>
        <end position="214"/>
    </location>
</feature>
<evidence type="ECO:0000256" key="2">
    <source>
        <dbReference type="SAM" id="Phobius"/>
    </source>
</evidence>
<dbReference type="Pfam" id="PF01757">
    <property type="entry name" value="Acyl_transf_3"/>
    <property type="match status" value="1"/>
</dbReference>
<feature type="domain" description="Acyltransferase 3" evidence="3">
    <location>
        <begin position="53"/>
        <end position="499"/>
    </location>
</feature>
<proteinExistence type="predicted"/>
<accession>A0A7S3GKS5</accession>
<feature type="transmembrane region" description="Helical" evidence="2">
    <location>
        <begin position="255"/>
        <end position="273"/>
    </location>
</feature>
<dbReference type="EMBL" id="HBIB01048134">
    <property type="protein sequence ID" value="CAE0269313.1"/>
    <property type="molecule type" value="Transcribed_RNA"/>
</dbReference>
<dbReference type="InterPro" id="IPR050879">
    <property type="entry name" value="Acyltransferase_3"/>
</dbReference>
<dbReference type="AlphaFoldDB" id="A0A7S3GKS5"/>
<organism evidence="4">
    <name type="scientific">Palpitomonas bilix</name>
    <dbReference type="NCBI Taxonomy" id="652834"/>
    <lineage>
        <taxon>Eukaryota</taxon>
        <taxon>Eukaryota incertae sedis</taxon>
    </lineage>
</organism>
<feature type="compositionally biased region" description="Basic and acidic residues" evidence="1">
    <location>
        <begin position="12"/>
        <end position="38"/>
    </location>
</feature>